<keyword evidence="4 9" id="KW-0808">Transferase</keyword>
<accession>A0A7G9GMQ5</accession>
<reference evidence="11 12" key="1">
    <citation type="submission" date="2020-08" db="EMBL/GenBank/DDBJ databases">
        <authorList>
            <person name="Liu C."/>
            <person name="Sun Q."/>
        </authorList>
    </citation>
    <scope>NUCLEOTIDE SEQUENCE [LARGE SCALE GENOMIC DNA]</scope>
    <source>
        <strain evidence="11 12">NSJ-61</strain>
    </source>
</reference>
<feature type="binding site" evidence="9">
    <location>
        <position position="87"/>
    </location>
    <ligand>
        <name>substrate</name>
    </ligand>
</feature>
<dbReference type="InterPro" id="IPR001057">
    <property type="entry name" value="Glu/AcGlu_kinase"/>
</dbReference>
<dbReference type="FunFam" id="3.40.1160.10:FF:000004">
    <property type="entry name" value="Acetylglutamate kinase"/>
    <property type="match status" value="1"/>
</dbReference>
<dbReference type="GO" id="GO:0005524">
    <property type="term" value="F:ATP binding"/>
    <property type="evidence" value="ECO:0007669"/>
    <property type="project" value="UniProtKB-UniRule"/>
</dbReference>
<proteinExistence type="inferred from homology"/>
<dbReference type="KEGG" id="ehn:H9Q80_17875"/>
<dbReference type="GO" id="GO:0003991">
    <property type="term" value="F:acetylglutamate kinase activity"/>
    <property type="evidence" value="ECO:0007669"/>
    <property type="project" value="UniProtKB-UniRule"/>
</dbReference>
<dbReference type="InterPro" id="IPR001048">
    <property type="entry name" value="Asp/Glu/Uridylate_kinase"/>
</dbReference>
<dbReference type="UniPathway" id="UPA00068">
    <property type="reaction ID" value="UER00107"/>
</dbReference>
<protein>
    <recommendedName>
        <fullName evidence="9">Acetylglutamate kinase</fullName>
        <ecNumber evidence="9">2.7.2.8</ecNumber>
    </recommendedName>
    <alternativeName>
        <fullName evidence="9">N-acetyl-L-glutamate 5-phosphotransferase</fullName>
    </alternativeName>
    <alternativeName>
        <fullName evidence="9">NAG kinase</fullName>
        <shortName evidence="9">NAGK</shortName>
    </alternativeName>
</protein>
<dbReference type="Pfam" id="PF00696">
    <property type="entry name" value="AA_kinase"/>
    <property type="match status" value="1"/>
</dbReference>
<evidence type="ECO:0000256" key="3">
    <source>
        <dbReference type="ARBA" id="ARBA00022605"/>
    </source>
</evidence>
<dbReference type="GO" id="GO:0005737">
    <property type="term" value="C:cytoplasm"/>
    <property type="evidence" value="ECO:0007669"/>
    <property type="project" value="UniProtKB-SubCell"/>
</dbReference>
<dbReference type="AlphaFoldDB" id="A0A7G9GMQ5"/>
<dbReference type="Gene3D" id="3.40.1160.10">
    <property type="entry name" value="Acetylglutamate kinase-like"/>
    <property type="match status" value="1"/>
</dbReference>
<evidence type="ECO:0000256" key="4">
    <source>
        <dbReference type="ARBA" id="ARBA00022679"/>
    </source>
</evidence>
<dbReference type="InterPro" id="IPR037528">
    <property type="entry name" value="ArgB"/>
</dbReference>
<keyword evidence="6 9" id="KW-0418">Kinase</keyword>
<dbReference type="GO" id="GO:0042450">
    <property type="term" value="P:L-arginine biosynthetic process via ornithine"/>
    <property type="evidence" value="ECO:0007669"/>
    <property type="project" value="UniProtKB-UniRule"/>
</dbReference>
<feature type="binding site" evidence="9">
    <location>
        <position position="180"/>
    </location>
    <ligand>
        <name>substrate</name>
    </ligand>
</feature>
<dbReference type="SUPFAM" id="SSF53633">
    <property type="entry name" value="Carbamate kinase-like"/>
    <property type="match status" value="1"/>
</dbReference>
<keyword evidence="7 9" id="KW-0067">ATP-binding</keyword>
<dbReference type="PIRSF" id="PIRSF000728">
    <property type="entry name" value="NAGK"/>
    <property type="match status" value="1"/>
</dbReference>
<dbReference type="InterPro" id="IPR041727">
    <property type="entry name" value="NAGK-C"/>
</dbReference>
<evidence type="ECO:0000313" key="11">
    <source>
        <dbReference type="EMBL" id="QNM12087.1"/>
    </source>
</evidence>
<keyword evidence="3 9" id="KW-0028">Amino-acid biosynthesis</keyword>
<feature type="domain" description="Aspartate/glutamate/uridylate kinase" evidence="10">
    <location>
        <begin position="25"/>
        <end position="262"/>
    </location>
</feature>
<dbReference type="RefSeq" id="WP_117453720.1">
    <property type="nucleotide sequence ID" value="NZ_CP060636.1"/>
</dbReference>
<evidence type="ECO:0000256" key="2">
    <source>
        <dbReference type="ARBA" id="ARBA00022571"/>
    </source>
</evidence>
<sequence length="288" mass="30712">MKIDAIQKAEILSKALPFIQKYSGKIVVVKYGGNAMKNEELKQNVITDIVLLSEIGIHVVLVHGGGPEINKMLGKIGKESKFVNGLRYTDDETMDIVQMVLAGKTNKDLVSLINQKGAKAVGICGMDANVITAKKLPGDDLGYVGAITGVNPQLILDVIEKGYIPVVASVGCDTNGHSYNINADTAAASVAGCLGAENMILVSDIPGVLRDPKDETSLIQKIYVEDIHYLKDAGIISGGMIPKVECCETAITHSVKKAVIIDGRVPHSLLIEILSEEGIGTMFEKKEG</sequence>
<keyword evidence="5 9" id="KW-0547">Nucleotide-binding</keyword>
<dbReference type="CDD" id="cd04250">
    <property type="entry name" value="AAK_NAGK-C"/>
    <property type="match status" value="1"/>
</dbReference>
<comment type="subcellular location">
    <subcellularLocation>
        <location evidence="9">Cytoplasm</location>
    </subcellularLocation>
</comment>
<gene>
    <name evidence="9 11" type="primary">argB</name>
    <name evidence="11" type="ORF">H9Q80_17875</name>
</gene>
<evidence type="ECO:0000256" key="6">
    <source>
        <dbReference type="ARBA" id="ARBA00022777"/>
    </source>
</evidence>
<name>A0A7G9GMQ5_9FIRM</name>
<feature type="site" description="Transition state stabilizer" evidence="9">
    <location>
        <position position="30"/>
    </location>
</feature>
<keyword evidence="12" id="KW-1185">Reference proteome</keyword>
<evidence type="ECO:0000256" key="1">
    <source>
        <dbReference type="ARBA" id="ARBA00004828"/>
    </source>
</evidence>
<evidence type="ECO:0000313" key="12">
    <source>
        <dbReference type="Proteomes" id="UP000515856"/>
    </source>
</evidence>
<dbReference type="EMBL" id="CP060636">
    <property type="protein sequence ID" value="QNM12087.1"/>
    <property type="molecule type" value="Genomic_DNA"/>
</dbReference>
<comment type="pathway">
    <text evidence="1 9">Amino-acid biosynthesis; L-arginine biosynthesis; N(2)-acetyl-L-ornithine from L-glutamate: step 2/4.</text>
</comment>
<feature type="binding site" evidence="9">
    <location>
        <begin position="65"/>
        <end position="66"/>
    </location>
    <ligand>
        <name>substrate</name>
    </ligand>
</feature>
<dbReference type="NCBIfam" id="TIGR00761">
    <property type="entry name" value="argB"/>
    <property type="match status" value="1"/>
</dbReference>
<evidence type="ECO:0000256" key="5">
    <source>
        <dbReference type="ARBA" id="ARBA00022741"/>
    </source>
</evidence>
<evidence type="ECO:0000256" key="7">
    <source>
        <dbReference type="ARBA" id="ARBA00022840"/>
    </source>
</evidence>
<feature type="site" description="Transition state stabilizer" evidence="9">
    <location>
        <position position="243"/>
    </location>
</feature>
<evidence type="ECO:0000256" key="8">
    <source>
        <dbReference type="ARBA" id="ARBA00048141"/>
    </source>
</evidence>
<comment type="function">
    <text evidence="9">Catalyzes the ATP-dependent phosphorylation of N-acetyl-L-glutamate.</text>
</comment>
<dbReference type="Proteomes" id="UP000515856">
    <property type="component" value="Chromosome"/>
</dbReference>
<keyword evidence="2 9" id="KW-0055">Arginine biosynthesis</keyword>
<dbReference type="PRINTS" id="PR00474">
    <property type="entry name" value="GLU5KINASE"/>
</dbReference>
<evidence type="ECO:0000256" key="9">
    <source>
        <dbReference type="HAMAP-Rule" id="MF_00082"/>
    </source>
</evidence>
<keyword evidence="9" id="KW-0963">Cytoplasm</keyword>
<dbReference type="InterPro" id="IPR004662">
    <property type="entry name" value="AcgluKinase_fam"/>
</dbReference>
<dbReference type="EC" id="2.7.2.8" evidence="9"/>
<dbReference type="PANTHER" id="PTHR23342:SF0">
    <property type="entry name" value="N-ACETYLGLUTAMATE SYNTHASE, MITOCHONDRIAL"/>
    <property type="match status" value="1"/>
</dbReference>
<organism evidence="11 12">
    <name type="scientific">[Eubacterium] hominis</name>
    <dbReference type="NCBI Taxonomy" id="2764325"/>
    <lineage>
        <taxon>Bacteria</taxon>
        <taxon>Bacillati</taxon>
        <taxon>Bacillota</taxon>
        <taxon>Erysipelotrichia</taxon>
        <taxon>Erysipelotrichales</taxon>
        <taxon>Erysipelotrichaceae</taxon>
        <taxon>Amedibacillus</taxon>
    </lineage>
</organism>
<dbReference type="PANTHER" id="PTHR23342">
    <property type="entry name" value="N-ACETYLGLUTAMATE SYNTHASE"/>
    <property type="match status" value="1"/>
</dbReference>
<dbReference type="InterPro" id="IPR036393">
    <property type="entry name" value="AceGlu_kinase-like_sf"/>
</dbReference>
<evidence type="ECO:0000259" key="10">
    <source>
        <dbReference type="Pfam" id="PF00696"/>
    </source>
</evidence>
<dbReference type="HAMAP" id="MF_00082">
    <property type="entry name" value="ArgB"/>
    <property type="match status" value="1"/>
</dbReference>
<comment type="similarity">
    <text evidence="9">Belongs to the acetylglutamate kinase family. ArgB subfamily.</text>
</comment>
<comment type="catalytic activity">
    <reaction evidence="8 9">
        <text>N-acetyl-L-glutamate + ATP = N-acetyl-L-glutamyl 5-phosphate + ADP</text>
        <dbReference type="Rhea" id="RHEA:14629"/>
        <dbReference type="ChEBI" id="CHEBI:30616"/>
        <dbReference type="ChEBI" id="CHEBI:44337"/>
        <dbReference type="ChEBI" id="CHEBI:57936"/>
        <dbReference type="ChEBI" id="CHEBI:456216"/>
        <dbReference type="EC" id="2.7.2.8"/>
    </reaction>
</comment>